<evidence type="ECO:0000313" key="3">
    <source>
        <dbReference type="Proteomes" id="UP000011087"/>
    </source>
</evidence>
<sequence length="171" mass="19788">MGSEISQPLELREDVKCLECRKETIETSILCCACQTLQFLGYNVAGSNKQEIDYFLNPQLDPVNQCARPMYRDYVWDSRRCRLTRLSELDRARLNDAKSVEQEKQELLHSFLEAKALGSVVETTPQQPLSSTRLALQVEPESQWKIEVDKLSVEKLHDSEVRRYEIVTFCT</sequence>
<dbReference type="Proteomes" id="UP000011087">
    <property type="component" value="Unassembled WGS sequence"/>
</dbReference>
<dbReference type="PaxDb" id="55529-EKX53812"/>
<evidence type="ECO:0000313" key="1">
    <source>
        <dbReference type="EMBL" id="EKX53812.1"/>
    </source>
</evidence>
<dbReference type="RefSeq" id="XP_005840792.1">
    <property type="nucleotide sequence ID" value="XM_005840735.1"/>
</dbReference>
<dbReference type="EnsemblProtists" id="EKX53812">
    <property type="protein sequence ID" value="EKX53812"/>
    <property type="gene ID" value="GUITHDRAFT_100781"/>
</dbReference>
<proteinExistence type="predicted"/>
<dbReference type="KEGG" id="gtt:GUITHDRAFT_100781"/>
<dbReference type="GeneID" id="17310312"/>
<organism evidence="1">
    <name type="scientific">Guillardia theta (strain CCMP2712)</name>
    <name type="common">Cryptophyte</name>
    <dbReference type="NCBI Taxonomy" id="905079"/>
    <lineage>
        <taxon>Eukaryota</taxon>
        <taxon>Cryptophyceae</taxon>
        <taxon>Pyrenomonadales</taxon>
        <taxon>Geminigeraceae</taxon>
        <taxon>Guillardia</taxon>
    </lineage>
</organism>
<evidence type="ECO:0000313" key="2">
    <source>
        <dbReference type="EnsemblProtists" id="EKX53812"/>
    </source>
</evidence>
<name>L1JZP3_GUITC</name>
<reference evidence="3" key="2">
    <citation type="submission" date="2012-11" db="EMBL/GenBank/DDBJ databases">
        <authorList>
            <person name="Kuo A."/>
            <person name="Curtis B.A."/>
            <person name="Tanifuji G."/>
            <person name="Burki F."/>
            <person name="Gruber A."/>
            <person name="Irimia M."/>
            <person name="Maruyama S."/>
            <person name="Arias M.C."/>
            <person name="Ball S.G."/>
            <person name="Gile G.H."/>
            <person name="Hirakawa Y."/>
            <person name="Hopkins J.F."/>
            <person name="Rensing S.A."/>
            <person name="Schmutz J."/>
            <person name="Symeonidi A."/>
            <person name="Elias M."/>
            <person name="Eveleigh R.J."/>
            <person name="Herman E.K."/>
            <person name="Klute M.J."/>
            <person name="Nakayama T."/>
            <person name="Obornik M."/>
            <person name="Reyes-Prieto A."/>
            <person name="Armbrust E.V."/>
            <person name="Aves S.J."/>
            <person name="Beiko R.G."/>
            <person name="Coutinho P."/>
            <person name="Dacks J.B."/>
            <person name="Durnford D.G."/>
            <person name="Fast N.M."/>
            <person name="Green B.R."/>
            <person name="Grisdale C."/>
            <person name="Hempe F."/>
            <person name="Henrissat B."/>
            <person name="Hoppner M.P."/>
            <person name="Ishida K.-I."/>
            <person name="Kim E."/>
            <person name="Koreny L."/>
            <person name="Kroth P.G."/>
            <person name="Liu Y."/>
            <person name="Malik S.-B."/>
            <person name="Maier U.G."/>
            <person name="McRose D."/>
            <person name="Mock T."/>
            <person name="Neilson J.A."/>
            <person name="Onodera N.T."/>
            <person name="Poole A.M."/>
            <person name="Pritham E.J."/>
            <person name="Richards T.A."/>
            <person name="Rocap G."/>
            <person name="Roy S.W."/>
            <person name="Sarai C."/>
            <person name="Schaack S."/>
            <person name="Shirato S."/>
            <person name="Slamovits C.H."/>
            <person name="Spencer D.F."/>
            <person name="Suzuki S."/>
            <person name="Worden A.Z."/>
            <person name="Zauner S."/>
            <person name="Barry K."/>
            <person name="Bell C."/>
            <person name="Bharti A.K."/>
            <person name="Crow J.A."/>
            <person name="Grimwood J."/>
            <person name="Kramer R."/>
            <person name="Lindquist E."/>
            <person name="Lucas S."/>
            <person name="Salamov A."/>
            <person name="McFadden G.I."/>
            <person name="Lane C.E."/>
            <person name="Keeling P.J."/>
            <person name="Gray M.W."/>
            <person name="Grigoriev I.V."/>
            <person name="Archibald J.M."/>
        </authorList>
    </citation>
    <scope>NUCLEOTIDE SEQUENCE</scope>
    <source>
        <strain evidence="3">CCMP2712</strain>
    </source>
</reference>
<dbReference type="HOGENOM" id="CLU_1565857_0_0_1"/>
<dbReference type="EMBL" id="JH992969">
    <property type="protein sequence ID" value="EKX53812.1"/>
    <property type="molecule type" value="Genomic_DNA"/>
</dbReference>
<reference evidence="2" key="3">
    <citation type="submission" date="2016-03" db="UniProtKB">
        <authorList>
            <consortium name="EnsemblProtists"/>
        </authorList>
    </citation>
    <scope>IDENTIFICATION</scope>
</reference>
<reference evidence="1 3" key="1">
    <citation type="journal article" date="2012" name="Nature">
        <title>Algal genomes reveal evolutionary mosaicism and the fate of nucleomorphs.</title>
        <authorList>
            <consortium name="DOE Joint Genome Institute"/>
            <person name="Curtis B.A."/>
            <person name="Tanifuji G."/>
            <person name="Burki F."/>
            <person name="Gruber A."/>
            <person name="Irimia M."/>
            <person name="Maruyama S."/>
            <person name="Arias M.C."/>
            <person name="Ball S.G."/>
            <person name="Gile G.H."/>
            <person name="Hirakawa Y."/>
            <person name="Hopkins J.F."/>
            <person name="Kuo A."/>
            <person name="Rensing S.A."/>
            <person name="Schmutz J."/>
            <person name="Symeonidi A."/>
            <person name="Elias M."/>
            <person name="Eveleigh R.J."/>
            <person name="Herman E.K."/>
            <person name="Klute M.J."/>
            <person name="Nakayama T."/>
            <person name="Obornik M."/>
            <person name="Reyes-Prieto A."/>
            <person name="Armbrust E.V."/>
            <person name="Aves S.J."/>
            <person name="Beiko R.G."/>
            <person name="Coutinho P."/>
            <person name="Dacks J.B."/>
            <person name="Durnford D.G."/>
            <person name="Fast N.M."/>
            <person name="Green B.R."/>
            <person name="Grisdale C.J."/>
            <person name="Hempel F."/>
            <person name="Henrissat B."/>
            <person name="Hoppner M.P."/>
            <person name="Ishida K."/>
            <person name="Kim E."/>
            <person name="Koreny L."/>
            <person name="Kroth P.G."/>
            <person name="Liu Y."/>
            <person name="Malik S.B."/>
            <person name="Maier U.G."/>
            <person name="McRose D."/>
            <person name="Mock T."/>
            <person name="Neilson J.A."/>
            <person name="Onodera N.T."/>
            <person name="Poole A.M."/>
            <person name="Pritham E.J."/>
            <person name="Richards T.A."/>
            <person name="Rocap G."/>
            <person name="Roy S.W."/>
            <person name="Sarai C."/>
            <person name="Schaack S."/>
            <person name="Shirato S."/>
            <person name="Slamovits C.H."/>
            <person name="Spencer D.F."/>
            <person name="Suzuki S."/>
            <person name="Worden A.Z."/>
            <person name="Zauner S."/>
            <person name="Barry K."/>
            <person name="Bell C."/>
            <person name="Bharti A.K."/>
            <person name="Crow J.A."/>
            <person name="Grimwood J."/>
            <person name="Kramer R."/>
            <person name="Lindquist E."/>
            <person name="Lucas S."/>
            <person name="Salamov A."/>
            <person name="McFadden G.I."/>
            <person name="Lane C.E."/>
            <person name="Keeling P.J."/>
            <person name="Gray M.W."/>
            <person name="Grigoriev I.V."/>
            <person name="Archibald J.M."/>
        </authorList>
    </citation>
    <scope>NUCLEOTIDE SEQUENCE</scope>
    <source>
        <strain evidence="1 3">CCMP2712</strain>
    </source>
</reference>
<protein>
    <submittedName>
        <fullName evidence="1 2">Uncharacterized protein</fullName>
    </submittedName>
</protein>
<accession>L1JZP3</accession>
<gene>
    <name evidence="1" type="ORF">GUITHDRAFT_100781</name>
</gene>
<keyword evidence="3" id="KW-1185">Reference proteome</keyword>
<dbReference type="AlphaFoldDB" id="L1JZP3"/>